<dbReference type="InterPro" id="IPR049457">
    <property type="entry name" value="Emfourin"/>
</dbReference>
<evidence type="ECO:0000313" key="1">
    <source>
        <dbReference type="EMBL" id="EGF89581.1"/>
    </source>
</evidence>
<name>F4QS61_9CAUL</name>
<protein>
    <submittedName>
        <fullName evidence="1">Uncharacterized protein</fullName>
    </submittedName>
</protein>
<evidence type="ECO:0000313" key="2">
    <source>
        <dbReference type="Proteomes" id="UP000006512"/>
    </source>
</evidence>
<organism evidence="1 2">
    <name type="scientific">Asticcacaulis biprosthecium C19</name>
    <dbReference type="NCBI Taxonomy" id="715226"/>
    <lineage>
        <taxon>Bacteria</taxon>
        <taxon>Pseudomonadati</taxon>
        <taxon>Pseudomonadota</taxon>
        <taxon>Alphaproteobacteria</taxon>
        <taxon>Caulobacterales</taxon>
        <taxon>Caulobacteraceae</taxon>
        <taxon>Asticcacaulis</taxon>
    </lineage>
</organism>
<dbReference type="OrthoDB" id="3298509at2"/>
<dbReference type="HOGENOM" id="CLU_2314346_0_0_5"/>
<sequence>MKITAQTQGGLGGPLALRPFARSLDVDALTAEEQAQIRTLIVAALQGGGVSPTAEATPDGMLRRLIVEDGDVSHTFTAPDADADPAFVTLWNWVHRKAR</sequence>
<accession>F4QS61</accession>
<dbReference type="RefSeq" id="WP_006274776.1">
    <property type="nucleotide sequence ID" value="NZ_GL883080.1"/>
</dbReference>
<dbReference type="AlphaFoldDB" id="F4QS61"/>
<dbReference type="Proteomes" id="UP000006512">
    <property type="component" value="Unassembled WGS sequence"/>
</dbReference>
<dbReference type="STRING" id="715226.ABI_39980"/>
<dbReference type="EMBL" id="GL883080">
    <property type="protein sequence ID" value="EGF89581.1"/>
    <property type="molecule type" value="Genomic_DNA"/>
</dbReference>
<proteinExistence type="predicted"/>
<gene>
    <name evidence="1" type="ORF">ABI_39980</name>
</gene>
<keyword evidence="2" id="KW-1185">Reference proteome</keyword>
<reference evidence="2" key="1">
    <citation type="submission" date="2011-03" db="EMBL/GenBank/DDBJ databases">
        <title>Draft genome sequence of Brevundimonas diminuta.</title>
        <authorList>
            <person name="Brown P.J.B."/>
            <person name="Buechlein A."/>
            <person name="Hemmerich C."/>
            <person name="Brun Y.V."/>
        </authorList>
    </citation>
    <scope>NUCLEOTIDE SEQUENCE [LARGE SCALE GENOMIC DNA]</scope>
    <source>
        <strain evidence="2">C19</strain>
    </source>
</reference>
<dbReference type="Pfam" id="PF20242">
    <property type="entry name" value="Emfourin"/>
    <property type="match status" value="1"/>
</dbReference>